<feature type="transmembrane region" description="Helical" evidence="1">
    <location>
        <begin position="321"/>
        <end position="341"/>
    </location>
</feature>
<feature type="transmembrane region" description="Helical" evidence="1">
    <location>
        <begin position="112"/>
        <end position="133"/>
    </location>
</feature>
<feature type="transmembrane region" description="Helical" evidence="1">
    <location>
        <begin position="166"/>
        <end position="184"/>
    </location>
</feature>
<reference evidence="3" key="1">
    <citation type="submission" date="2019-07" db="EMBL/GenBank/DDBJ databases">
        <title>Arthrobacter KR32 sp. nov., isolated from mountain cheese made of cows milk.</title>
        <authorList>
            <person name="Flegler A."/>
        </authorList>
    </citation>
    <scope>NUCLEOTIDE SEQUENCE [LARGE SCALE GENOMIC DNA]</scope>
    <source>
        <strain evidence="3">KR32</strain>
    </source>
</reference>
<evidence type="ECO:0000313" key="2">
    <source>
        <dbReference type="EMBL" id="MPY09519.1"/>
    </source>
</evidence>
<evidence type="ECO:0000313" key="3">
    <source>
        <dbReference type="Proteomes" id="UP000326464"/>
    </source>
</evidence>
<dbReference type="EMBL" id="VJXX01000001">
    <property type="protein sequence ID" value="MPY09519.1"/>
    <property type="molecule type" value="Genomic_DNA"/>
</dbReference>
<feature type="transmembrane region" description="Helical" evidence="1">
    <location>
        <begin position="287"/>
        <end position="309"/>
    </location>
</feature>
<dbReference type="RefSeq" id="WP_152811956.1">
    <property type="nucleotide sequence ID" value="NZ_VJXX01000001.1"/>
</dbReference>
<feature type="transmembrane region" description="Helical" evidence="1">
    <location>
        <begin position="84"/>
        <end position="106"/>
    </location>
</feature>
<keyword evidence="1" id="KW-0812">Transmembrane</keyword>
<feature type="transmembrane region" description="Helical" evidence="1">
    <location>
        <begin position="348"/>
        <end position="368"/>
    </location>
</feature>
<feature type="transmembrane region" description="Helical" evidence="1">
    <location>
        <begin position="38"/>
        <end position="59"/>
    </location>
</feature>
<feature type="transmembrane region" description="Helical" evidence="1">
    <location>
        <begin position="374"/>
        <end position="397"/>
    </location>
</feature>
<dbReference type="OrthoDB" id="4826415at2"/>
<gene>
    <name evidence="2" type="ORF">FNH21_02080</name>
</gene>
<organism evidence="2 3">
    <name type="scientific">Arthrobacter bussei</name>
    <dbReference type="NCBI Taxonomy" id="2594179"/>
    <lineage>
        <taxon>Bacteria</taxon>
        <taxon>Bacillati</taxon>
        <taxon>Actinomycetota</taxon>
        <taxon>Actinomycetes</taxon>
        <taxon>Micrococcales</taxon>
        <taxon>Micrococcaceae</taxon>
        <taxon>Arthrobacter</taxon>
    </lineage>
</organism>
<feature type="transmembrane region" description="Helical" evidence="1">
    <location>
        <begin position="140"/>
        <end position="160"/>
    </location>
</feature>
<accession>A0A7X1TMB9</accession>
<feature type="transmembrane region" description="Helical" evidence="1">
    <location>
        <begin position="12"/>
        <end position="32"/>
    </location>
</feature>
<keyword evidence="1" id="KW-0472">Membrane</keyword>
<name>A0A7X1TMB9_9MICC</name>
<dbReference type="Proteomes" id="UP000326464">
    <property type="component" value="Unassembled WGS sequence"/>
</dbReference>
<protein>
    <submittedName>
        <fullName evidence="2">Polysaccharide biosynthesis protein</fullName>
    </submittedName>
</protein>
<sequence>MKTVILRLGGFVGFPLLGILTPLLLLPVIARVAGPTGWASIVSAIAIGSFGATAILWGWNIRGTVLVASTTSSARRAELYGQSLVIRSSLAVVVVPVVIALTAVIAAPELRWQAAAVAGATAVSGLSPAWFCVGIGSPRLMGVFDTLPRVASAVIAIPLVASTQNISYYPGLLLALTCAALVVFQRTYFRRDVPARPTVRGSFNEWRRQVGSAGVNISGSAYSSVPVPIATFRGPEAAASVYSSADQLYRFGLFTTVALGNTFQGWTLEVHGAAQVRRHRAAMLSHLVLGLVGAVILWVFGPLASSILFGVDVAATPEACLLYGLAFLFINLGTPLIRNLLIPAGRDVFVLLSTITSAIVGIALMVLRSDAGNLTGIAVGVAASEAILFAAVLPAALRSLRRLKQSPEERAA</sequence>
<comment type="caution">
    <text evidence="2">The sequence shown here is derived from an EMBL/GenBank/DDBJ whole genome shotgun (WGS) entry which is preliminary data.</text>
</comment>
<dbReference type="AlphaFoldDB" id="A0A7X1TMB9"/>
<proteinExistence type="predicted"/>
<evidence type="ECO:0000256" key="1">
    <source>
        <dbReference type="SAM" id="Phobius"/>
    </source>
</evidence>
<keyword evidence="1" id="KW-1133">Transmembrane helix</keyword>
<keyword evidence="3" id="KW-1185">Reference proteome</keyword>